<dbReference type="InterPro" id="IPR012451">
    <property type="entry name" value="DUF1656"/>
</dbReference>
<feature type="transmembrane region" description="Helical" evidence="5">
    <location>
        <begin position="20"/>
        <end position="40"/>
    </location>
</feature>
<proteinExistence type="predicted"/>
<reference evidence="6 7" key="1">
    <citation type="journal article" date="2012" name="J. Bacteriol.">
        <title>Complete genome sequence of the B12-producing Shimwellia blattae strain DSM 4481, isolated from a cockroach.</title>
        <authorList>
            <person name="Brzuszkiewicz E."/>
            <person name="Waschkowitz T."/>
            <person name="Wiezer A."/>
            <person name="Daniel R."/>
        </authorList>
    </citation>
    <scope>NUCLEOTIDE SEQUENCE [LARGE SCALE GENOMIC DNA]</scope>
    <source>
        <strain evidence="7">ATCC 29907 / DSM 4481 / JCM 1650 / NBRC 105725 / CDC 9005-74</strain>
    </source>
</reference>
<dbReference type="EMBL" id="CP001560">
    <property type="protein sequence ID" value="AFJ47373.1"/>
    <property type="molecule type" value="Genomic_DNA"/>
</dbReference>
<dbReference type="RefSeq" id="WP_002440388.1">
    <property type="nucleotide sequence ID" value="NC_017910.1"/>
</dbReference>
<dbReference type="KEGG" id="ebt:EBL_c22820"/>
<accession>I2BA19</accession>
<dbReference type="Pfam" id="PF07869">
    <property type="entry name" value="DUF1656"/>
    <property type="match status" value="1"/>
</dbReference>
<keyword evidence="7" id="KW-1185">Reference proteome</keyword>
<evidence type="ECO:0000256" key="3">
    <source>
        <dbReference type="ARBA" id="ARBA00022989"/>
    </source>
</evidence>
<organism evidence="6 7">
    <name type="scientific">Shimwellia blattae (strain ATCC 29907 / DSM 4481 / JCM 1650 / NBRC 105725 / CDC 9005-74)</name>
    <name type="common">Escherichia blattae</name>
    <dbReference type="NCBI Taxonomy" id="630626"/>
    <lineage>
        <taxon>Bacteria</taxon>
        <taxon>Pseudomonadati</taxon>
        <taxon>Pseudomonadota</taxon>
        <taxon>Gammaproteobacteria</taxon>
        <taxon>Enterobacterales</taxon>
        <taxon>Enterobacteriaceae</taxon>
        <taxon>Shimwellia</taxon>
    </lineage>
</organism>
<keyword evidence="4 5" id="KW-0472">Membrane</keyword>
<accession>K6VUM8</accession>
<evidence type="ECO:0000256" key="2">
    <source>
        <dbReference type="ARBA" id="ARBA00022692"/>
    </source>
</evidence>
<name>I2BA19_SHIBC</name>
<evidence type="ECO:0000313" key="7">
    <source>
        <dbReference type="Proteomes" id="UP000001955"/>
    </source>
</evidence>
<dbReference type="OrthoDB" id="5902102at2"/>
<evidence type="ECO:0000256" key="5">
    <source>
        <dbReference type="SAM" id="Phobius"/>
    </source>
</evidence>
<feature type="transmembrane region" description="Helical" evidence="5">
    <location>
        <begin position="61"/>
        <end position="77"/>
    </location>
</feature>
<dbReference type="AlphaFoldDB" id="I2BA19"/>
<dbReference type="HOGENOM" id="CLU_178515_0_0_6"/>
<dbReference type="eggNOG" id="ENOG5032YWB">
    <property type="taxonomic scope" value="Bacteria"/>
</dbReference>
<evidence type="ECO:0000256" key="1">
    <source>
        <dbReference type="ARBA" id="ARBA00022475"/>
    </source>
</evidence>
<sequence>MIPLTFHTGSPLQDLLFGASVYFPPVFKAVGAGFFIWLILHRLFREWIYSGEIWHPRLLDLSLFVICVSTALALLVVL</sequence>
<gene>
    <name evidence="6" type="primary">ydhI</name>
    <name evidence="6" type="ordered locus">EBL_c22820</name>
</gene>
<dbReference type="Proteomes" id="UP000001955">
    <property type="component" value="Chromosome"/>
</dbReference>
<keyword evidence="3 5" id="KW-1133">Transmembrane helix</keyword>
<keyword evidence="2 5" id="KW-0812">Transmembrane</keyword>
<dbReference type="STRING" id="630626.EBL_c22820"/>
<protein>
    <submittedName>
        <fullName evidence="6">Putative inner membrane protein</fullName>
    </submittedName>
</protein>
<evidence type="ECO:0000256" key="4">
    <source>
        <dbReference type="ARBA" id="ARBA00023136"/>
    </source>
</evidence>
<keyword evidence="1" id="KW-1003">Cell membrane</keyword>
<dbReference type="PATRIC" id="fig|630626.3.peg.2206"/>
<evidence type="ECO:0000313" key="6">
    <source>
        <dbReference type="EMBL" id="AFJ47373.1"/>
    </source>
</evidence>